<dbReference type="InterPro" id="IPR001138">
    <property type="entry name" value="Zn2Cys6_DnaBD"/>
</dbReference>
<dbReference type="Proteomes" id="UP000094444">
    <property type="component" value="Unassembled WGS sequence"/>
</dbReference>
<feature type="region of interest" description="Disordered" evidence="2">
    <location>
        <begin position="149"/>
        <end position="302"/>
    </location>
</feature>
<evidence type="ECO:0000256" key="2">
    <source>
        <dbReference type="SAM" id="MobiDB-lite"/>
    </source>
</evidence>
<keyword evidence="1" id="KW-0539">Nucleus</keyword>
<feature type="compositionally biased region" description="Polar residues" evidence="2">
    <location>
        <begin position="166"/>
        <end position="175"/>
    </location>
</feature>
<evidence type="ECO:0000313" key="4">
    <source>
        <dbReference type="Proteomes" id="UP000094444"/>
    </source>
</evidence>
<keyword evidence="4" id="KW-1185">Reference proteome</keyword>
<feature type="compositionally biased region" description="Basic and acidic residues" evidence="2">
    <location>
        <begin position="178"/>
        <end position="198"/>
    </location>
</feature>
<feature type="region of interest" description="Disordered" evidence="2">
    <location>
        <begin position="74"/>
        <end position="98"/>
    </location>
</feature>
<dbReference type="STRING" id="158607.A0A2P5HYV3"/>
<dbReference type="OrthoDB" id="2328572at2759"/>
<proteinExistence type="predicted"/>
<reference evidence="3" key="1">
    <citation type="submission" date="2017-09" db="EMBL/GenBank/DDBJ databases">
        <title>Polyketide synthases of a Diaporthe helianthi virulent isolate.</title>
        <authorList>
            <person name="Baroncelli R."/>
        </authorList>
    </citation>
    <scope>NUCLEOTIDE SEQUENCE [LARGE SCALE GENOMIC DNA]</scope>
    <source>
        <strain evidence="3">7/96</strain>
    </source>
</reference>
<dbReference type="GO" id="GO:0008270">
    <property type="term" value="F:zinc ion binding"/>
    <property type="evidence" value="ECO:0007669"/>
    <property type="project" value="InterPro"/>
</dbReference>
<gene>
    <name evidence="3" type="ORF">DHEL01_v206178</name>
</gene>
<name>A0A2P5HYV3_DIAHE</name>
<dbReference type="EMBL" id="MAVT02000488">
    <property type="protein sequence ID" value="POS75436.1"/>
    <property type="molecule type" value="Genomic_DNA"/>
</dbReference>
<dbReference type="GO" id="GO:0000981">
    <property type="term" value="F:DNA-binding transcription factor activity, RNA polymerase II-specific"/>
    <property type="evidence" value="ECO:0007669"/>
    <property type="project" value="InterPro"/>
</dbReference>
<dbReference type="InParanoid" id="A0A2P5HYV3"/>
<comment type="caution">
    <text evidence="3">The sequence shown here is derived from an EMBL/GenBank/DDBJ whole genome shotgun (WGS) entry which is preliminary data.</text>
</comment>
<sequence>MCVIAQVKCTGELKGCARCNSLQTECVYEESRVGKVQSSRAKRRKLAGPQDTTTAAGISAEINVSTGTIIADRTTTPDTPRVSQDEHHVPRPVLDNSASSAWSESEGWAPMSAWEYDMPILDFAPGVDGIDATKILAIDNFDAVHDTATNSTDHGDFDEDTLEGGDTSTRGSSLGSGEHNDARPQDLHSHVRPAEHEFSNTGGGSRFSAENNKVPNHESITRASPKNTRPHTGPPLPTPTSLSIVSLSPQAGIQQQAQPHPHPPPRNVAERQRPASPEPQPQHQHQPQARAQAQARQPPERNFSKLDSKCVLACANILATLENYLLSDLRTLDLVLAAVRKASDDLKQLVRLQQESRCDRCIILFTAIMFQIIDLLEAGTTPLPDEDSDDAEMLLAGLLPGGGRGGGGILAGVQTSFVPSLGFGAFSLTSEEQRSWRSQIVLREYRHVGEILSGVTELAKLGPRGASTAPEMVEHRTGCLKNLAGKLKSFCERETGMSL</sequence>
<organism evidence="3 4">
    <name type="scientific">Diaporthe helianthi</name>
    <dbReference type="NCBI Taxonomy" id="158607"/>
    <lineage>
        <taxon>Eukaryota</taxon>
        <taxon>Fungi</taxon>
        <taxon>Dikarya</taxon>
        <taxon>Ascomycota</taxon>
        <taxon>Pezizomycotina</taxon>
        <taxon>Sordariomycetes</taxon>
        <taxon>Sordariomycetidae</taxon>
        <taxon>Diaporthales</taxon>
        <taxon>Diaporthaceae</taxon>
        <taxon>Diaporthe</taxon>
    </lineage>
</organism>
<dbReference type="CDD" id="cd00067">
    <property type="entry name" value="GAL4"/>
    <property type="match status" value="1"/>
</dbReference>
<accession>A0A2P5HYV3</accession>
<feature type="compositionally biased region" description="Low complexity" evidence="2">
    <location>
        <begin position="239"/>
        <end position="259"/>
    </location>
</feature>
<protein>
    <recommendedName>
        <fullName evidence="5">Zn(2)-C6 fungal-type domain-containing protein</fullName>
    </recommendedName>
</protein>
<evidence type="ECO:0008006" key="5">
    <source>
        <dbReference type="Google" id="ProtNLM"/>
    </source>
</evidence>
<dbReference type="AlphaFoldDB" id="A0A2P5HYV3"/>
<feature type="compositionally biased region" description="Low complexity" evidence="2">
    <location>
        <begin position="281"/>
        <end position="297"/>
    </location>
</feature>
<evidence type="ECO:0000256" key="1">
    <source>
        <dbReference type="ARBA" id="ARBA00023242"/>
    </source>
</evidence>
<evidence type="ECO:0000313" key="3">
    <source>
        <dbReference type="EMBL" id="POS75436.1"/>
    </source>
</evidence>